<evidence type="ECO:0000256" key="1">
    <source>
        <dbReference type="ARBA" id="ARBA00022801"/>
    </source>
</evidence>
<dbReference type="PANTHER" id="PTHR48081">
    <property type="entry name" value="AB HYDROLASE SUPERFAMILY PROTEIN C4A8.06C"/>
    <property type="match status" value="1"/>
</dbReference>
<dbReference type="InterPro" id="IPR049492">
    <property type="entry name" value="BD-FAE-like_dom"/>
</dbReference>
<accession>A0ABV0T6T9</accession>
<comment type="caution">
    <text evidence="4">The sequence shown here is derived from an EMBL/GenBank/DDBJ whole genome shotgun (WGS) entry which is preliminary data.</text>
</comment>
<keyword evidence="2" id="KW-0472">Membrane</keyword>
<organism evidence="4 5">
    <name type="scientific">Ilyodon furcidens</name>
    <name type="common">goldbreast splitfin</name>
    <dbReference type="NCBI Taxonomy" id="33524"/>
    <lineage>
        <taxon>Eukaryota</taxon>
        <taxon>Metazoa</taxon>
        <taxon>Chordata</taxon>
        <taxon>Craniata</taxon>
        <taxon>Vertebrata</taxon>
        <taxon>Euteleostomi</taxon>
        <taxon>Actinopterygii</taxon>
        <taxon>Neopterygii</taxon>
        <taxon>Teleostei</taxon>
        <taxon>Neoteleostei</taxon>
        <taxon>Acanthomorphata</taxon>
        <taxon>Ovalentaria</taxon>
        <taxon>Atherinomorphae</taxon>
        <taxon>Cyprinodontiformes</taxon>
        <taxon>Goodeidae</taxon>
        <taxon>Ilyodon</taxon>
    </lineage>
</organism>
<dbReference type="Pfam" id="PF20434">
    <property type="entry name" value="BD-FAE"/>
    <property type="match status" value="1"/>
</dbReference>
<reference evidence="4 5" key="1">
    <citation type="submission" date="2021-06" db="EMBL/GenBank/DDBJ databases">
        <authorList>
            <person name="Palmer J.M."/>
        </authorList>
    </citation>
    <scope>NUCLEOTIDE SEQUENCE [LARGE SCALE GENOMIC DNA]</scope>
    <source>
        <strain evidence="5">if_2019</strain>
        <tissue evidence="4">Muscle</tissue>
    </source>
</reference>
<name>A0ABV0T6T9_9TELE</name>
<keyword evidence="2" id="KW-0812">Transmembrane</keyword>
<dbReference type="InterPro" id="IPR029058">
    <property type="entry name" value="AB_hydrolase_fold"/>
</dbReference>
<evidence type="ECO:0000259" key="3">
    <source>
        <dbReference type="Pfam" id="PF20434"/>
    </source>
</evidence>
<dbReference type="PANTHER" id="PTHR48081:SF33">
    <property type="entry name" value="KYNURENINE FORMAMIDASE"/>
    <property type="match status" value="1"/>
</dbReference>
<dbReference type="Gene3D" id="3.40.50.1820">
    <property type="entry name" value="alpha/beta hydrolase"/>
    <property type="match status" value="1"/>
</dbReference>
<dbReference type="EMBL" id="JAHRIQ010023883">
    <property type="protein sequence ID" value="MEQ2228544.1"/>
    <property type="molecule type" value="Genomic_DNA"/>
</dbReference>
<dbReference type="InterPro" id="IPR050300">
    <property type="entry name" value="GDXG_lipolytic_enzyme"/>
</dbReference>
<sequence>MWWCLPVIVGFLFVALPYFVCFVAQWLHGWPDKPGYKKYMEALNPRRIYRLTFAMVDLLKYLQYWRLYYQIKSWYRNEENSKLYKKGIVYGRHGNKLDLYYPPKMNKCKDRLPPLVVFVYGGAWSTGHRSIYCLLATQMAEELNAAVICPDYSTFSKGNVLMMVQDVADSLIWAQENGPKFRFDKDNIVLVGHSAGAHLAAMTTLFLLDTREELLIESKKQQEIIRSLKGVIGMSGVYSIMDHHEHEKTRGIEYISCMSRAMNGKENFRHYSPVHIVKNLSSDKLSRAPRFVLLHGNCDIVVPVESSIKFYKLLSSLSVKVSLHLLPTISHNEMVIDLMLSSRRFYYPIFTCVEHEFRKLLGLCYWPISWQHLLYCQKLK</sequence>
<dbReference type="Proteomes" id="UP001482620">
    <property type="component" value="Unassembled WGS sequence"/>
</dbReference>
<evidence type="ECO:0000313" key="4">
    <source>
        <dbReference type="EMBL" id="MEQ2228544.1"/>
    </source>
</evidence>
<keyword evidence="2" id="KW-1133">Transmembrane helix</keyword>
<dbReference type="SUPFAM" id="SSF53474">
    <property type="entry name" value="alpha/beta-Hydrolases"/>
    <property type="match status" value="1"/>
</dbReference>
<keyword evidence="5" id="KW-1185">Reference proteome</keyword>
<feature type="domain" description="BD-FAE-like" evidence="3">
    <location>
        <begin position="97"/>
        <end position="313"/>
    </location>
</feature>
<evidence type="ECO:0000256" key="2">
    <source>
        <dbReference type="SAM" id="Phobius"/>
    </source>
</evidence>
<keyword evidence="1" id="KW-0378">Hydrolase</keyword>
<evidence type="ECO:0000313" key="5">
    <source>
        <dbReference type="Proteomes" id="UP001482620"/>
    </source>
</evidence>
<feature type="transmembrane region" description="Helical" evidence="2">
    <location>
        <begin position="6"/>
        <end position="27"/>
    </location>
</feature>
<protein>
    <recommendedName>
        <fullName evidence="3">BD-FAE-like domain-containing protein</fullName>
    </recommendedName>
</protein>
<gene>
    <name evidence="4" type="ORF">ILYODFUR_009999</name>
</gene>
<proteinExistence type="predicted"/>